<evidence type="ECO:0000256" key="2">
    <source>
        <dbReference type="ARBA" id="ARBA00023015"/>
    </source>
</evidence>
<dbReference type="InterPro" id="IPR009057">
    <property type="entry name" value="Homeodomain-like_sf"/>
</dbReference>
<evidence type="ECO:0000313" key="6">
    <source>
        <dbReference type="EMBL" id="GLQ83130.1"/>
    </source>
</evidence>
<keyword evidence="7" id="KW-1185">Reference proteome</keyword>
<keyword evidence="2" id="KW-0805">Transcription regulation</keyword>
<dbReference type="SMART" id="SM00342">
    <property type="entry name" value="HTH_ARAC"/>
    <property type="match status" value="1"/>
</dbReference>
<keyword evidence="3" id="KW-0238">DNA-binding</keyword>
<dbReference type="PANTHER" id="PTHR11019:SF159">
    <property type="entry name" value="TRANSCRIPTIONAL REGULATOR-RELATED"/>
    <property type="match status" value="1"/>
</dbReference>
<dbReference type="Gene3D" id="1.10.10.60">
    <property type="entry name" value="Homeodomain-like"/>
    <property type="match status" value="1"/>
</dbReference>
<evidence type="ECO:0000256" key="1">
    <source>
        <dbReference type="ARBA" id="ARBA00022491"/>
    </source>
</evidence>
<dbReference type="PRINTS" id="PR00032">
    <property type="entry name" value="HTHARAC"/>
</dbReference>
<dbReference type="GO" id="GO:0003700">
    <property type="term" value="F:DNA-binding transcription factor activity"/>
    <property type="evidence" value="ECO:0007669"/>
    <property type="project" value="InterPro"/>
</dbReference>
<dbReference type="CDD" id="cd06124">
    <property type="entry name" value="cupin_NimR-like_N"/>
    <property type="match status" value="1"/>
</dbReference>
<comment type="caution">
    <text evidence="6">The sequence shown here is derived from an EMBL/GenBank/DDBJ whole genome shotgun (WGS) entry which is preliminary data.</text>
</comment>
<evidence type="ECO:0000313" key="7">
    <source>
        <dbReference type="Proteomes" id="UP001156708"/>
    </source>
</evidence>
<protein>
    <submittedName>
        <fullName evidence="6">AraC family transcriptional regulator</fullName>
    </submittedName>
</protein>
<dbReference type="SUPFAM" id="SSF46689">
    <property type="entry name" value="Homeodomain-like"/>
    <property type="match status" value="2"/>
</dbReference>
<feature type="domain" description="HTH araC/xylS-type" evidence="5">
    <location>
        <begin position="119"/>
        <end position="216"/>
    </location>
</feature>
<dbReference type="Proteomes" id="UP001156708">
    <property type="component" value="Unassembled WGS sequence"/>
</dbReference>
<evidence type="ECO:0000256" key="4">
    <source>
        <dbReference type="ARBA" id="ARBA00023163"/>
    </source>
</evidence>
<evidence type="ECO:0000259" key="5">
    <source>
        <dbReference type="PROSITE" id="PS01124"/>
    </source>
</evidence>
<dbReference type="FunFam" id="1.10.10.60:FF:000132">
    <property type="entry name" value="AraC family transcriptional regulator"/>
    <property type="match status" value="1"/>
</dbReference>
<dbReference type="InterPro" id="IPR020449">
    <property type="entry name" value="Tscrpt_reg_AraC-type_HTH"/>
</dbReference>
<reference evidence="7" key="1">
    <citation type="journal article" date="2019" name="Int. J. Syst. Evol. Microbiol.">
        <title>The Global Catalogue of Microorganisms (GCM) 10K type strain sequencing project: providing services to taxonomists for standard genome sequencing and annotation.</title>
        <authorList>
            <consortium name="The Broad Institute Genomics Platform"/>
            <consortium name="The Broad Institute Genome Sequencing Center for Infectious Disease"/>
            <person name="Wu L."/>
            <person name="Ma J."/>
        </authorList>
    </citation>
    <scope>NUCLEOTIDE SEQUENCE [LARGE SCALE GENOMIC DNA]</scope>
    <source>
        <strain evidence="7">NBRC 12467</strain>
    </source>
</reference>
<keyword evidence="4" id="KW-0804">Transcription</keyword>
<evidence type="ECO:0000256" key="3">
    <source>
        <dbReference type="ARBA" id="ARBA00023125"/>
    </source>
</evidence>
<keyword evidence="1" id="KW-0678">Repressor</keyword>
<organism evidence="6 7">
    <name type="scientific">Gluconobacter sphaericus NBRC 12467</name>
    <dbReference type="NCBI Taxonomy" id="1307951"/>
    <lineage>
        <taxon>Bacteria</taxon>
        <taxon>Pseudomonadati</taxon>
        <taxon>Pseudomonadota</taxon>
        <taxon>Alphaproteobacteria</taxon>
        <taxon>Acetobacterales</taxon>
        <taxon>Acetobacteraceae</taxon>
        <taxon>Gluconobacter</taxon>
    </lineage>
</organism>
<dbReference type="Pfam" id="PF12833">
    <property type="entry name" value="HTH_18"/>
    <property type="match status" value="1"/>
</dbReference>
<dbReference type="PROSITE" id="PS01124">
    <property type="entry name" value="HTH_ARAC_FAMILY_2"/>
    <property type="match status" value="1"/>
</dbReference>
<gene>
    <name evidence="6" type="ORF">GCM10007872_00380</name>
</gene>
<sequence length="223" mass="24916">MLGSLKGLLTVGTDAGLWIVPTVHAVWFPPNTVHWNRSHGPMEGWTVYISEEACRNLPSQACTIRNSGLLLEAVVRAASWKTGPYDEASHRIARVILDEISTLLSEDFCLPFPRDPRVKRVAQALIDNPSDARDVKTWASWAAVSERTLSRRFVQETGFSFRTYRQRARLLRSLEMLAEGQSVNLIALDLGYATASAFIAVFSQVFGKTPAAYREKMYLRGNG</sequence>
<dbReference type="EMBL" id="BSNZ01000002">
    <property type="protein sequence ID" value="GLQ83130.1"/>
    <property type="molecule type" value="Genomic_DNA"/>
</dbReference>
<accession>A0AA37SG61</accession>
<dbReference type="GO" id="GO:0043565">
    <property type="term" value="F:sequence-specific DNA binding"/>
    <property type="evidence" value="ECO:0007669"/>
    <property type="project" value="InterPro"/>
</dbReference>
<dbReference type="AlphaFoldDB" id="A0AA37SG61"/>
<proteinExistence type="predicted"/>
<name>A0AA37SG61_9PROT</name>
<dbReference type="PANTHER" id="PTHR11019">
    <property type="entry name" value="HTH-TYPE TRANSCRIPTIONAL REGULATOR NIMR"/>
    <property type="match status" value="1"/>
</dbReference>
<dbReference type="InterPro" id="IPR018060">
    <property type="entry name" value="HTH_AraC"/>
</dbReference>